<reference evidence="5" key="2">
    <citation type="journal article" date="2014" name="ISME J.">
        <title>Microbial stratification in low pH oxic and suboxic macroscopic growths along an acid mine drainage.</title>
        <authorList>
            <person name="Mendez-Garcia C."/>
            <person name="Mesa V."/>
            <person name="Sprenger R.R."/>
            <person name="Richter M."/>
            <person name="Diez M.S."/>
            <person name="Solano J."/>
            <person name="Bargiela R."/>
            <person name="Golyshina O.V."/>
            <person name="Manteca A."/>
            <person name="Ramos J.L."/>
            <person name="Gallego J.R."/>
            <person name="Llorente I."/>
            <person name="Martins Dos Santos V.A."/>
            <person name="Jensen O.N."/>
            <person name="Pelaez A.I."/>
            <person name="Sanchez J."/>
            <person name="Ferrer M."/>
        </authorList>
    </citation>
    <scope>NUCLEOTIDE SEQUENCE</scope>
</reference>
<evidence type="ECO:0000259" key="3">
    <source>
        <dbReference type="Pfam" id="PF25917"/>
    </source>
</evidence>
<evidence type="ECO:0000256" key="2">
    <source>
        <dbReference type="SAM" id="Phobius"/>
    </source>
</evidence>
<organism evidence="5">
    <name type="scientific">mine drainage metagenome</name>
    <dbReference type="NCBI Taxonomy" id="410659"/>
    <lineage>
        <taxon>unclassified sequences</taxon>
        <taxon>metagenomes</taxon>
        <taxon>ecological metagenomes</taxon>
    </lineage>
</organism>
<accession>T1BJT8</accession>
<reference evidence="5" key="1">
    <citation type="submission" date="2013-08" db="EMBL/GenBank/DDBJ databases">
        <authorList>
            <person name="Mendez C."/>
            <person name="Richter M."/>
            <person name="Ferrer M."/>
            <person name="Sanchez J."/>
        </authorList>
    </citation>
    <scope>NUCLEOTIDE SEQUENCE</scope>
</reference>
<keyword evidence="2" id="KW-1133">Transmembrane helix</keyword>
<comment type="caution">
    <text evidence="5">The sequence shown here is derived from an EMBL/GenBank/DDBJ whole genome shotgun (WGS) entry which is preliminary data.</text>
</comment>
<dbReference type="GO" id="GO:0015562">
    <property type="term" value="F:efflux transmembrane transporter activity"/>
    <property type="evidence" value="ECO:0007669"/>
    <property type="project" value="TreeGrafter"/>
</dbReference>
<evidence type="ECO:0000259" key="4">
    <source>
        <dbReference type="Pfam" id="PF25944"/>
    </source>
</evidence>
<evidence type="ECO:0000313" key="5">
    <source>
        <dbReference type="EMBL" id="EQD53519.1"/>
    </source>
</evidence>
<proteinExistence type="predicted"/>
<feature type="domain" description="Multidrug resistance protein MdtA-like barrel-sandwich hybrid" evidence="3">
    <location>
        <begin position="76"/>
        <end position="203"/>
    </location>
</feature>
<dbReference type="GO" id="GO:1990281">
    <property type="term" value="C:efflux pump complex"/>
    <property type="evidence" value="ECO:0007669"/>
    <property type="project" value="TreeGrafter"/>
</dbReference>
<dbReference type="PANTHER" id="PTHR30469:SF36">
    <property type="entry name" value="BLL3903 PROTEIN"/>
    <property type="match status" value="1"/>
</dbReference>
<sequence length="376" mass="40583">MSDSVPGARASPKAWIIVSLIVLVLAAVTVWRIQADQAASHRHRLQQVLVVATARVATASVPIELKATGEMASRHTVSVMPQVSGILEAVDFREGQMVRKHQVLFRINAAPYRTALASARAAWVLDESIVKRDAQLVPHGYIAPEAYETAVATAEQAKAALHQAEINLSYTTIRAPISGLTGSLSIRSGNLVSSSMTTPLVTINQMSPILVQFALPQGDLEAILHYRRRNPVIADVLRPGDNQVLGSGPLVFIDNTVNTLTGTILYKARLPNRPIRLWPGQYVNVRLVLAVEKGVRVIPDQAVQVGQNGRFVYEVKDGHAVIVSVVISRDAGGFAVLRSRLPLGTMVITEVPATLRNGMAVIPRSRPSRARSGPAT</sequence>
<dbReference type="Pfam" id="PF25944">
    <property type="entry name" value="Beta-barrel_RND"/>
    <property type="match status" value="1"/>
</dbReference>
<evidence type="ECO:0000256" key="1">
    <source>
        <dbReference type="ARBA" id="ARBA00004236"/>
    </source>
</evidence>
<dbReference type="EMBL" id="AUZY01006708">
    <property type="protein sequence ID" value="EQD53519.1"/>
    <property type="molecule type" value="Genomic_DNA"/>
</dbReference>
<dbReference type="InterPro" id="IPR058626">
    <property type="entry name" value="MdtA-like_b-barrel"/>
</dbReference>
<dbReference type="InterPro" id="IPR006143">
    <property type="entry name" value="RND_pump_MFP"/>
</dbReference>
<dbReference type="PANTHER" id="PTHR30469">
    <property type="entry name" value="MULTIDRUG RESISTANCE PROTEIN MDTA"/>
    <property type="match status" value="1"/>
</dbReference>
<dbReference type="NCBIfam" id="TIGR01730">
    <property type="entry name" value="RND_mfp"/>
    <property type="match status" value="1"/>
</dbReference>
<feature type="domain" description="Multidrug resistance protein MdtA-like beta-barrel" evidence="4">
    <location>
        <begin position="208"/>
        <end position="289"/>
    </location>
</feature>
<dbReference type="Gene3D" id="1.10.287.470">
    <property type="entry name" value="Helix hairpin bin"/>
    <property type="match status" value="1"/>
</dbReference>
<dbReference type="Gene3D" id="2.40.420.20">
    <property type="match status" value="1"/>
</dbReference>
<dbReference type="Pfam" id="PF25917">
    <property type="entry name" value="BSH_RND"/>
    <property type="match status" value="1"/>
</dbReference>
<dbReference type="Gene3D" id="2.40.30.170">
    <property type="match status" value="1"/>
</dbReference>
<dbReference type="InterPro" id="IPR058625">
    <property type="entry name" value="MdtA-like_BSH"/>
</dbReference>
<name>T1BJT8_9ZZZZ</name>
<comment type="subcellular location">
    <subcellularLocation>
        <location evidence="1">Cell membrane</location>
    </subcellularLocation>
</comment>
<dbReference type="Gene3D" id="2.40.50.100">
    <property type="match status" value="1"/>
</dbReference>
<dbReference type="AlphaFoldDB" id="T1BJT8"/>
<protein>
    <submittedName>
        <fullName evidence="5">Secretion protein HlyD</fullName>
    </submittedName>
</protein>
<keyword evidence="2" id="KW-0472">Membrane</keyword>
<feature type="transmembrane region" description="Helical" evidence="2">
    <location>
        <begin position="14"/>
        <end position="33"/>
    </location>
</feature>
<dbReference type="SUPFAM" id="SSF111369">
    <property type="entry name" value="HlyD-like secretion proteins"/>
    <property type="match status" value="1"/>
</dbReference>
<gene>
    <name evidence="5" type="ORF">B1B_10208</name>
</gene>
<keyword evidence="2" id="KW-0812">Transmembrane</keyword>